<dbReference type="Gene3D" id="3.30.460.10">
    <property type="entry name" value="Beta Polymerase, domain 2"/>
    <property type="match status" value="1"/>
</dbReference>
<gene>
    <name evidence="2" type="ORF">DRI96_06420</name>
</gene>
<dbReference type="CDD" id="cd05403">
    <property type="entry name" value="NT_KNTase_like"/>
    <property type="match status" value="1"/>
</dbReference>
<dbReference type="EMBL" id="QMQB01000257">
    <property type="protein sequence ID" value="RLE11318.1"/>
    <property type="molecule type" value="Genomic_DNA"/>
</dbReference>
<evidence type="ECO:0000313" key="2">
    <source>
        <dbReference type="EMBL" id="RLE11318.1"/>
    </source>
</evidence>
<dbReference type="GO" id="GO:0016779">
    <property type="term" value="F:nucleotidyltransferase activity"/>
    <property type="evidence" value="ECO:0007669"/>
    <property type="project" value="InterPro"/>
</dbReference>
<evidence type="ECO:0000259" key="1">
    <source>
        <dbReference type="Pfam" id="PF01909"/>
    </source>
</evidence>
<reference evidence="2 3" key="1">
    <citation type="submission" date="2018-06" db="EMBL/GenBank/DDBJ databases">
        <title>Extensive metabolic versatility and redundancy in microbially diverse, dynamic hydrothermal sediments.</title>
        <authorList>
            <person name="Dombrowski N."/>
            <person name="Teske A."/>
            <person name="Baker B.J."/>
        </authorList>
    </citation>
    <scope>NUCLEOTIDE SEQUENCE [LARGE SCALE GENOMIC DNA]</scope>
    <source>
        <strain evidence="2">B19_G9</strain>
    </source>
</reference>
<name>A0A662D8Y0_UNCAE</name>
<protein>
    <submittedName>
        <fullName evidence="2">Nucleotidyltransferase</fullName>
    </submittedName>
</protein>
<feature type="non-terminal residue" evidence="2">
    <location>
        <position position="43"/>
    </location>
</feature>
<feature type="domain" description="Polymerase nucleotidyl transferase" evidence="1">
    <location>
        <begin position="11"/>
        <end position="43"/>
    </location>
</feature>
<organism evidence="2 3">
    <name type="scientific">Aerophobetes bacterium</name>
    <dbReference type="NCBI Taxonomy" id="2030807"/>
    <lineage>
        <taxon>Bacteria</taxon>
        <taxon>Candidatus Aerophobota</taxon>
    </lineage>
</organism>
<keyword evidence="2" id="KW-0808">Transferase</keyword>
<dbReference type="InterPro" id="IPR002934">
    <property type="entry name" value="Polymerase_NTP_transf_dom"/>
</dbReference>
<evidence type="ECO:0000313" key="3">
    <source>
        <dbReference type="Proteomes" id="UP000267654"/>
    </source>
</evidence>
<accession>A0A662D8Y0</accession>
<dbReference type="Pfam" id="PF01909">
    <property type="entry name" value="NTP_transf_2"/>
    <property type="match status" value="1"/>
</dbReference>
<dbReference type="SUPFAM" id="SSF81301">
    <property type="entry name" value="Nucleotidyltransferase"/>
    <property type="match status" value="1"/>
</dbReference>
<comment type="caution">
    <text evidence="2">The sequence shown here is derived from an EMBL/GenBank/DDBJ whole genome shotgun (WGS) entry which is preliminary data.</text>
</comment>
<sequence>MRNIEEVKKKLEELKPTLKDQFKVKSIGIFGSYVRGEERKGSD</sequence>
<dbReference type="AlphaFoldDB" id="A0A662D8Y0"/>
<proteinExistence type="predicted"/>
<dbReference type="InterPro" id="IPR043519">
    <property type="entry name" value="NT_sf"/>
</dbReference>
<dbReference type="Proteomes" id="UP000267654">
    <property type="component" value="Unassembled WGS sequence"/>
</dbReference>